<evidence type="ECO:0000313" key="3">
    <source>
        <dbReference type="EMBL" id="BAQ18385.1"/>
    </source>
</evidence>
<dbReference type="AlphaFoldDB" id="A0A0A8K678"/>
<dbReference type="OrthoDB" id="9783818at2"/>
<dbReference type="HOGENOM" id="CLU_1141752_0_0_5"/>
<dbReference type="InterPro" id="IPR002035">
    <property type="entry name" value="VWF_A"/>
</dbReference>
<evidence type="ECO:0000259" key="2">
    <source>
        <dbReference type="PROSITE" id="PS50234"/>
    </source>
</evidence>
<keyword evidence="1" id="KW-0732">Signal</keyword>
<proteinExistence type="predicted"/>
<dbReference type="SMART" id="SM00327">
    <property type="entry name" value="VWA"/>
    <property type="match status" value="1"/>
</dbReference>
<dbReference type="InterPro" id="IPR036465">
    <property type="entry name" value="vWFA_dom_sf"/>
</dbReference>
<evidence type="ECO:0000313" key="4">
    <source>
        <dbReference type="Proteomes" id="UP000031643"/>
    </source>
</evidence>
<feature type="signal peptide" evidence="1">
    <location>
        <begin position="1"/>
        <end position="23"/>
    </location>
</feature>
<feature type="chain" id="PRO_5002055687" evidence="1">
    <location>
        <begin position="24"/>
        <end position="254"/>
    </location>
</feature>
<organism evidence="3 4">
    <name type="scientific">Methyloceanibacter caenitepidi</name>
    <dbReference type="NCBI Taxonomy" id="1384459"/>
    <lineage>
        <taxon>Bacteria</taxon>
        <taxon>Pseudomonadati</taxon>
        <taxon>Pseudomonadota</taxon>
        <taxon>Alphaproteobacteria</taxon>
        <taxon>Hyphomicrobiales</taxon>
        <taxon>Hyphomicrobiaceae</taxon>
        <taxon>Methyloceanibacter</taxon>
    </lineage>
</organism>
<dbReference type="Gene3D" id="3.40.50.410">
    <property type="entry name" value="von Willebrand factor, type A domain"/>
    <property type="match status" value="1"/>
</dbReference>
<dbReference type="STRING" id="1384459.GL4_2953"/>
<reference evidence="3 4" key="1">
    <citation type="submission" date="2014-09" db="EMBL/GenBank/DDBJ databases">
        <title>Genome sequencing of Methyloceanibacter caenitepidi Gela4.</title>
        <authorList>
            <person name="Takeuchi M."/>
            <person name="Susumu S."/>
            <person name="Kamagata Y."/>
            <person name="Oshima K."/>
            <person name="Hattori M."/>
            <person name="Iwasaki W."/>
        </authorList>
    </citation>
    <scope>NUCLEOTIDE SEQUENCE [LARGE SCALE GENOMIC DNA]</scope>
    <source>
        <strain evidence="3 4">Gela4</strain>
    </source>
</reference>
<dbReference type="Proteomes" id="UP000031643">
    <property type="component" value="Chromosome"/>
</dbReference>
<dbReference type="PROSITE" id="PS50234">
    <property type="entry name" value="VWFA"/>
    <property type="match status" value="1"/>
</dbReference>
<name>A0A0A8K678_9HYPH</name>
<dbReference type="EMBL" id="AP014648">
    <property type="protein sequence ID" value="BAQ18385.1"/>
    <property type="molecule type" value="Genomic_DNA"/>
</dbReference>
<dbReference type="KEGG" id="mcg:GL4_2953"/>
<sequence length="254" mass="27588">MPSRHLRHATLLLLTTIAIVATANVRVPAAQEVPFDDQDRPYCTEDAMIVFDASGSMAGNTVQGLFSDKTRIGEVRAALAQVLPGVTRFRRVGLITYGPGPYQQCNVRLNFPPEPNASQHILGIVNEINPAGKTPLVNAVVVAARIFEHVSAPGTIVLLTDGEETCGGDPCELGKLLKQKSEHLTVHVIGYQLRSFRWTGAQSYLQTKCLAEETGGYYITADNREDLIEAFRKTLGCPMMSALPHSALPHGALR</sequence>
<protein>
    <submittedName>
        <fullName evidence="3">Mlr6511 protein</fullName>
    </submittedName>
</protein>
<dbReference type="SUPFAM" id="SSF53300">
    <property type="entry name" value="vWA-like"/>
    <property type="match status" value="1"/>
</dbReference>
<gene>
    <name evidence="3" type="ORF">GL4_2953</name>
</gene>
<feature type="domain" description="VWFA" evidence="2">
    <location>
        <begin position="46"/>
        <end position="235"/>
    </location>
</feature>
<dbReference type="Pfam" id="PF13519">
    <property type="entry name" value="VWA_2"/>
    <property type="match status" value="1"/>
</dbReference>
<keyword evidence="4" id="KW-1185">Reference proteome</keyword>
<evidence type="ECO:0000256" key="1">
    <source>
        <dbReference type="SAM" id="SignalP"/>
    </source>
</evidence>
<accession>A0A0A8K678</accession>